<dbReference type="HOGENOM" id="CLU_1388494_0_0_7"/>
<protein>
    <recommendedName>
        <fullName evidence="2">AMMECR1 domain-containing protein</fullName>
    </recommendedName>
</protein>
<dbReference type="OrthoDB" id="5395505at2"/>
<keyword evidence="1" id="KW-0732">Signal</keyword>
<dbReference type="STRING" id="398767.Glov_1226"/>
<proteinExistence type="predicted"/>
<dbReference type="AlphaFoldDB" id="B3E768"/>
<dbReference type="Pfam" id="PF01871">
    <property type="entry name" value="AMMECR1"/>
    <property type="match status" value="1"/>
</dbReference>
<gene>
    <name evidence="3" type="ordered locus">Glov_1226</name>
</gene>
<evidence type="ECO:0000259" key="2">
    <source>
        <dbReference type="Pfam" id="PF01871"/>
    </source>
</evidence>
<dbReference type="Gene3D" id="3.30.700.20">
    <property type="entry name" value="Hypothetical protein ph0010, domain 1"/>
    <property type="match status" value="1"/>
</dbReference>
<evidence type="ECO:0000256" key="1">
    <source>
        <dbReference type="SAM" id="SignalP"/>
    </source>
</evidence>
<keyword evidence="4" id="KW-1185">Reference proteome</keyword>
<organism evidence="3 4">
    <name type="scientific">Trichlorobacter lovleyi (strain ATCC BAA-1151 / DSM 17278 / SZ)</name>
    <name type="common">Geobacter lovleyi</name>
    <dbReference type="NCBI Taxonomy" id="398767"/>
    <lineage>
        <taxon>Bacteria</taxon>
        <taxon>Pseudomonadati</taxon>
        <taxon>Thermodesulfobacteriota</taxon>
        <taxon>Desulfuromonadia</taxon>
        <taxon>Geobacterales</taxon>
        <taxon>Geobacteraceae</taxon>
        <taxon>Trichlorobacter</taxon>
    </lineage>
</organism>
<dbReference type="InterPro" id="IPR027485">
    <property type="entry name" value="AMMECR1_N"/>
</dbReference>
<feature type="signal peptide" evidence="1">
    <location>
        <begin position="1"/>
        <end position="21"/>
    </location>
</feature>
<dbReference type="InterPro" id="IPR036071">
    <property type="entry name" value="AMMECR1_dom_sf"/>
</dbReference>
<dbReference type="KEGG" id="glo:Glov_1226"/>
<dbReference type="Proteomes" id="UP000002420">
    <property type="component" value="Chromosome"/>
</dbReference>
<dbReference type="InterPro" id="IPR002733">
    <property type="entry name" value="AMMECR1_domain"/>
</dbReference>
<evidence type="ECO:0000313" key="4">
    <source>
        <dbReference type="Proteomes" id="UP000002420"/>
    </source>
</evidence>
<feature type="chain" id="PRO_5002787603" description="AMMECR1 domain-containing protein" evidence="1">
    <location>
        <begin position="22"/>
        <end position="196"/>
    </location>
</feature>
<reference evidence="3 4" key="1">
    <citation type="submission" date="2008-05" db="EMBL/GenBank/DDBJ databases">
        <title>Complete sequence of chromosome of Geobacter lovleyi SZ.</title>
        <authorList>
            <consortium name="US DOE Joint Genome Institute"/>
            <person name="Lucas S."/>
            <person name="Copeland A."/>
            <person name="Lapidus A."/>
            <person name="Glavina del Rio T."/>
            <person name="Dalin E."/>
            <person name="Tice H."/>
            <person name="Bruce D."/>
            <person name="Goodwin L."/>
            <person name="Pitluck S."/>
            <person name="Chertkov O."/>
            <person name="Meincke L."/>
            <person name="Brettin T."/>
            <person name="Detter J.C."/>
            <person name="Han C."/>
            <person name="Tapia R."/>
            <person name="Kuske C.R."/>
            <person name="Schmutz J."/>
            <person name="Larimer F."/>
            <person name="Land M."/>
            <person name="Hauser L."/>
            <person name="Kyrpides N."/>
            <person name="Mikhailova N."/>
            <person name="Sung Y."/>
            <person name="Fletcher K.E."/>
            <person name="Ritalahti K.M."/>
            <person name="Loeffler F.E."/>
            <person name="Richardson P."/>
        </authorList>
    </citation>
    <scope>NUCLEOTIDE SEQUENCE [LARGE SCALE GENOMIC DNA]</scope>
    <source>
        <strain evidence="4">ATCC BAA-1151 / DSM 17278 / SZ</strain>
    </source>
</reference>
<dbReference type="RefSeq" id="WP_012469296.1">
    <property type="nucleotide sequence ID" value="NC_010814.1"/>
</dbReference>
<dbReference type="SUPFAM" id="SSF143447">
    <property type="entry name" value="AMMECR1-like"/>
    <property type="match status" value="1"/>
</dbReference>
<dbReference type="EMBL" id="CP001089">
    <property type="protein sequence ID" value="ACD94948.1"/>
    <property type="molecule type" value="Genomic_DNA"/>
</dbReference>
<feature type="domain" description="AMMECR1" evidence="2">
    <location>
        <begin position="34"/>
        <end position="190"/>
    </location>
</feature>
<evidence type="ECO:0000313" key="3">
    <source>
        <dbReference type="EMBL" id="ACD94948.1"/>
    </source>
</evidence>
<accession>B3E768</accession>
<name>B3E768_TRIL1</name>
<sequence>MKNRLLLICLFFCLLVLPASGATFSQPDQTALLEYARATMISRLEKRPAPSPPAITIGNQRACFVTFFVKRQVMACFGSFTPRHATLFDEISDNIRLALKNDSRATRLTPELARSASIQITFPGQPQPISDWRQVDPQHEGLLVEASDGRGVAIVPGEARTAQYAWRSALQRLGLNERSSGIRLYRFKAEYIRGQE</sequence>
<dbReference type="eggNOG" id="COG2078">
    <property type="taxonomic scope" value="Bacteria"/>
</dbReference>